<reference evidence="1" key="1">
    <citation type="journal article" date="2021" name="Proc. Natl. Acad. Sci. U.S.A.">
        <title>A Catalog of Tens of Thousands of Viruses from Human Metagenomes Reveals Hidden Associations with Chronic Diseases.</title>
        <authorList>
            <person name="Tisza M.J."/>
            <person name="Buck C.B."/>
        </authorList>
    </citation>
    <scope>NUCLEOTIDE SEQUENCE</scope>
    <source>
        <strain evidence="1">Ct3wi9</strain>
    </source>
</reference>
<accession>A0A8S5MWT5</accession>
<protein>
    <submittedName>
        <fullName evidence="1">Uncharacterized protein</fullName>
    </submittedName>
</protein>
<name>A0A8S5MWT5_9CAUD</name>
<organism evidence="1">
    <name type="scientific">Myoviridae sp. ct3wi9</name>
    <dbReference type="NCBI Taxonomy" id="2826610"/>
    <lineage>
        <taxon>Viruses</taxon>
        <taxon>Duplodnaviria</taxon>
        <taxon>Heunggongvirae</taxon>
        <taxon>Uroviricota</taxon>
        <taxon>Caudoviricetes</taxon>
    </lineage>
</organism>
<dbReference type="EMBL" id="BK015006">
    <property type="protein sequence ID" value="DAD86668.1"/>
    <property type="molecule type" value="Genomic_DNA"/>
</dbReference>
<sequence length="155" mass="16669">MENIQSVVLAYRQCLNSGIDRTVLSRGVATHVGCRINILAGGLDAQTRMHFKFGITKLASYINENIVGFIGEEFIEQVVKVVDYRIAIASGTLNYEGDKTLVELLDADKATLGDEPTEAQETALGQLFSAVTALMGTNTSIVAVATNLGNYKPEA</sequence>
<proteinExistence type="predicted"/>
<evidence type="ECO:0000313" key="1">
    <source>
        <dbReference type="EMBL" id="DAD86668.1"/>
    </source>
</evidence>